<dbReference type="Pfam" id="PF00620">
    <property type="entry name" value="RhoGAP"/>
    <property type="match status" value="1"/>
</dbReference>
<dbReference type="AlphaFoldDB" id="A0A553QEH3"/>
<dbReference type="Proteomes" id="UP000316079">
    <property type="component" value="Unassembled WGS sequence"/>
</dbReference>
<dbReference type="InterPro" id="IPR039102">
    <property type="entry name" value="FAM13"/>
</dbReference>
<keyword evidence="3" id="KW-1185">Reference proteome</keyword>
<dbReference type="PANTHER" id="PTHR15904">
    <property type="entry name" value="FAM13"/>
    <property type="match status" value="1"/>
</dbReference>
<dbReference type="GO" id="GO:0007165">
    <property type="term" value="P:signal transduction"/>
    <property type="evidence" value="ECO:0007669"/>
    <property type="project" value="InterPro"/>
</dbReference>
<dbReference type="OrthoDB" id="185175at2759"/>
<dbReference type="SMART" id="SM00324">
    <property type="entry name" value="RhoGAP"/>
    <property type="match status" value="1"/>
</dbReference>
<dbReference type="InterPro" id="IPR000198">
    <property type="entry name" value="RhoGAP_dom"/>
</dbReference>
<evidence type="ECO:0000313" key="3">
    <source>
        <dbReference type="Proteomes" id="UP000316079"/>
    </source>
</evidence>
<sequence>HNKAAVQIKEDMKRMMRPCPAGRKMFCVTLQELRDLGKVKDGVPVGVRSMVEYLQKQGLHHEGLFRVNGSARVVEILRQRFDAGEAVDLDQEADVFAVASLLKQFLRDLPEGLIHPTIHKRLLQLYQDSNEADFCSDIRQLLHLLPELHYNFLRYLCHFLCQVEEEHAHNRMTASNLATVFGPNVFQ</sequence>
<gene>
    <name evidence="2" type="ORF">DNTS_018823</name>
</gene>
<accession>A0A553QEH3</accession>
<dbReference type="Gene3D" id="1.10.555.10">
    <property type="entry name" value="Rho GTPase activation protein"/>
    <property type="match status" value="1"/>
</dbReference>
<protein>
    <recommendedName>
        <fullName evidence="1">Rho-GAP domain-containing protein</fullName>
    </recommendedName>
</protein>
<feature type="domain" description="Rho-GAP" evidence="1">
    <location>
        <begin position="28"/>
        <end position="187"/>
    </location>
</feature>
<dbReference type="PANTHER" id="PTHR15904:SF18">
    <property type="entry name" value="PROTEIN FAM13A"/>
    <property type="match status" value="1"/>
</dbReference>
<dbReference type="PROSITE" id="PS50238">
    <property type="entry name" value="RHOGAP"/>
    <property type="match status" value="1"/>
</dbReference>
<comment type="caution">
    <text evidence="2">The sequence shown here is derived from an EMBL/GenBank/DDBJ whole genome shotgun (WGS) entry which is preliminary data.</text>
</comment>
<feature type="non-terminal residue" evidence="2">
    <location>
        <position position="1"/>
    </location>
</feature>
<dbReference type="InterPro" id="IPR008936">
    <property type="entry name" value="Rho_GTPase_activation_prot"/>
</dbReference>
<reference evidence="2 3" key="1">
    <citation type="journal article" date="2019" name="Sci. Data">
        <title>Hybrid genome assembly and annotation of Danionella translucida.</title>
        <authorList>
            <person name="Kadobianskyi M."/>
            <person name="Schulze L."/>
            <person name="Schuelke M."/>
            <person name="Judkewitz B."/>
        </authorList>
    </citation>
    <scope>NUCLEOTIDE SEQUENCE [LARGE SCALE GENOMIC DNA]</scope>
    <source>
        <strain evidence="2 3">Bolton</strain>
    </source>
</reference>
<dbReference type="SUPFAM" id="SSF48350">
    <property type="entry name" value="GTPase activation domain, GAP"/>
    <property type="match status" value="1"/>
</dbReference>
<evidence type="ECO:0000313" key="2">
    <source>
        <dbReference type="EMBL" id="TRY88337.1"/>
    </source>
</evidence>
<organism evidence="2 3">
    <name type="scientific">Danionella cerebrum</name>
    <dbReference type="NCBI Taxonomy" id="2873325"/>
    <lineage>
        <taxon>Eukaryota</taxon>
        <taxon>Metazoa</taxon>
        <taxon>Chordata</taxon>
        <taxon>Craniata</taxon>
        <taxon>Vertebrata</taxon>
        <taxon>Euteleostomi</taxon>
        <taxon>Actinopterygii</taxon>
        <taxon>Neopterygii</taxon>
        <taxon>Teleostei</taxon>
        <taxon>Ostariophysi</taxon>
        <taxon>Cypriniformes</taxon>
        <taxon>Danionidae</taxon>
        <taxon>Danioninae</taxon>
        <taxon>Danionella</taxon>
    </lineage>
</organism>
<dbReference type="EMBL" id="SRMA01026052">
    <property type="protein sequence ID" value="TRY88337.1"/>
    <property type="molecule type" value="Genomic_DNA"/>
</dbReference>
<dbReference type="STRING" id="623744.A0A553QEH3"/>
<name>A0A553QEH3_9TELE</name>
<proteinExistence type="predicted"/>
<evidence type="ECO:0000259" key="1">
    <source>
        <dbReference type="PROSITE" id="PS50238"/>
    </source>
</evidence>